<dbReference type="PROSITE" id="PS51843">
    <property type="entry name" value="NR_LBD"/>
    <property type="match status" value="1"/>
</dbReference>
<keyword evidence="1" id="KW-0479">Metal-binding</keyword>
<dbReference type="Proteomes" id="UP000276133">
    <property type="component" value="Unassembled WGS sequence"/>
</dbReference>
<evidence type="ECO:0000313" key="12">
    <source>
        <dbReference type="Proteomes" id="UP000276133"/>
    </source>
</evidence>
<evidence type="ECO:0000259" key="10">
    <source>
        <dbReference type="PROSITE" id="PS51843"/>
    </source>
</evidence>
<evidence type="ECO:0000256" key="4">
    <source>
        <dbReference type="ARBA" id="ARBA00023015"/>
    </source>
</evidence>
<dbReference type="InterPro" id="IPR050200">
    <property type="entry name" value="Nuclear_hormone_rcpt_NR3"/>
</dbReference>
<feature type="domain" description="NR LBD" evidence="10">
    <location>
        <begin position="197"/>
        <end position="403"/>
    </location>
</feature>
<keyword evidence="2" id="KW-0863">Zinc-finger</keyword>
<reference evidence="11 12" key="1">
    <citation type="journal article" date="2018" name="Sci. Rep.">
        <title>Genomic signatures of local adaptation to the degree of environmental predictability in rotifers.</title>
        <authorList>
            <person name="Franch-Gras L."/>
            <person name="Hahn C."/>
            <person name="Garcia-Roger E.M."/>
            <person name="Carmona M.J."/>
            <person name="Serra M."/>
            <person name="Gomez A."/>
        </authorList>
    </citation>
    <scope>NUCLEOTIDE SEQUENCE [LARGE SCALE GENOMIC DNA]</scope>
    <source>
        <strain evidence="11">HYR1</strain>
    </source>
</reference>
<keyword evidence="5" id="KW-0238">DNA-binding</keyword>
<dbReference type="InterPro" id="IPR000536">
    <property type="entry name" value="Nucl_hrmn_rcpt_lig-bd"/>
</dbReference>
<dbReference type="GO" id="GO:0003700">
    <property type="term" value="F:DNA-binding transcription factor activity"/>
    <property type="evidence" value="ECO:0007669"/>
    <property type="project" value="InterPro"/>
</dbReference>
<dbReference type="AlphaFoldDB" id="A0A3M7PD53"/>
<dbReference type="PRINTS" id="PR00047">
    <property type="entry name" value="STROIDFINGER"/>
</dbReference>
<dbReference type="PANTHER" id="PTHR48092">
    <property type="entry name" value="KNIRPS-RELATED PROTEIN-RELATED"/>
    <property type="match status" value="1"/>
</dbReference>
<dbReference type="GO" id="GO:0008270">
    <property type="term" value="F:zinc ion binding"/>
    <property type="evidence" value="ECO:0007669"/>
    <property type="project" value="UniProtKB-KW"/>
</dbReference>
<dbReference type="OrthoDB" id="6159439at2759"/>
<evidence type="ECO:0000256" key="3">
    <source>
        <dbReference type="ARBA" id="ARBA00022833"/>
    </source>
</evidence>
<dbReference type="Pfam" id="PF00104">
    <property type="entry name" value="Hormone_recep"/>
    <property type="match status" value="1"/>
</dbReference>
<dbReference type="SMART" id="SM00399">
    <property type="entry name" value="ZnF_C4"/>
    <property type="match status" value="1"/>
</dbReference>
<keyword evidence="12" id="KW-1185">Reference proteome</keyword>
<evidence type="ECO:0000256" key="2">
    <source>
        <dbReference type="ARBA" id="ARBA00022771"/>
    </source>
</evidence>
<organism evidence="11 12">
    <name type="scientific">Brachionus plicatilis</name>
    <name type="common">Marine rotifer</name>
    <name type="synonym">Brachionus muelleri</name>
    <dbReference type="NCBI Taxonomy" id="10195"/>
    <lineage>
        <taxon>Eukaryota</taxon>
        <taxon>Metazoa</taxon>
        <taxon>Spiralia</taxon>
        <taxon>Gnathifera</taxon>
        <taxon>Rotifera</taxon>
        <taxon>Eurotatoria</taxon>
        <taxon>Monogononta</taxon>
        <taxon>Pseudotrocha</taxon>
        <taxon>Ploima</taxon>
        <taxon>Brachionidae</taxon>
        <taxon>Brachionus</taxon>
    </lineage>
</organism>
<evidence type="ECO:0000256" key="8">
    <source>
        <dbReference type="ARBA" id="ARBA00023242"/>
    </source>
</evidence>
<dbReference type="InterPro" id="IPR035500">
    <property type="entry name" value="NHR-like_dom_sf"/>
</dbReference>
<keyword evidence="6" id="KW-0804">Transcription</keyword>
<dbReference type="InterPro" id="IPR001628">
    <property type="entry name" value="Znf_hrmn_rcpt"/>
</dbReference>
<evidence type="ECO:0000256" key="5">
    <source>
        <dbReference type="ARBA" id="ARBA00023125"/>
    </source>
</evidence>
<keyword evidence="7 11" id="KW-0675">Receptor</keyword>
<evidence type="ECO:0000256" key="7">
    <source>
        <dbReference type="ARBA" id="ARBA00023170"/>
    </source>
</evidence>
<evidence type="ECO:0000259" key="9">
    <source>
        <dbReference type="PROSITE" id="PS51030"/>
    </source>
</evidence>
<dbReference type="STRING" id="10195.A0A3M7PD53"/>
<name>A0A3M7PD53_BRAPC</name>
<gene>
    <name evidence="11" type="ORF">BpHYR1_007347</name>
</gene>
<dbReference type="EMBL" id="REGN01011992">
    <property type="protein sequence ID" value="RMZ96647.1"/>
    <property type="molecule type" value="Genomic_DNA"/>
</dbReference>
<keyword evidence="8" id="KW-0539">Nucleus</keyword>
<evidence type="ECO:0000256" key="1">
    <source>
        <dbReference type="ARBA" id="ARBA00022723"/>
    </source>
</evidence>
<dbReference type="SUPFAM" id="SSF57716">
    <property type="entry name" value="Glucocorticoid receptor-like (DNA-binding domain)"/>
    <property type="match status" value="1"/>
</dbReference>
<evidence type="ECO:0000313" key="11">
    <source>
        <dbReference type="EMBL" id="RMZ96647.1"/>
    </source>
</evidence>
<proteinExistence type="predicted"/>
<keyword evidence="3" id="KW-0862">Zinc</keyword>
<dbReference type="Gene3D" id="3.30.50.10">
    <property type="entry name" value="Erythroid Transcription Factor GATA-1, subunit A"/>
    <property type="match status" value="1"/>
</dbReference>
<dbReference type="InterPro" id="IPR013088">
    <property type="entry name" value="Znf_NHR/GATA"/>
</dbReference>
<dbReference type="SUPFAM" id="SSF48508">
    <property type="entry name" value="Nuclear receptor ligand-binding domain"/>
    <property type="match status" value="1"/>
</dbReference>
<comment type="caution">
    <text evidence="11">The sequence shown here is derived from an EMBL/GenBank/DDBJ whole genome shotgun (WGS) entry which is preliminary data.</text>
</comment>
<evidence type="ECO:0000256" key="6">
    <source>
        <dbReference type="ARBA" id="ARBA00023163"/>
    </source>
</evidence>
<dbReference type="PROSITE" id="PS51030">
    <property type="entry name" value="NUCLEAR_REC_DBD_2"/>
    <property type="match status" value="1"/>
</dbReference>
<protein>
    <submittedName>
        <fullName evidence="11">Nuclear hormone receptor E75</fullName>
    </submittedName>
</protein>
<dbReference type="PROSITE" id="PS00031">
    <property type="entry name" value="NUCLEAR_REC_DBD_1"/>
    <property type="match status" value="1"/>
</dbReference>
<dbReference type="GO" id="GO:0043565">
    <property type="term" value="F:sequence-specific DNA binding"/>
    <property type="evidence" value="ECO:0007669"/>
    <property type="project" value="InterPro"/>
</dbReference>
<dbReference type="Gene3D" id="1.10.565.10">
    <property type="entry name" value="Retinoid X Receptor"/>
    <property type="match status" value="1"/>
</dbReference>
<dbReference type="Pfam" id="PF00105">
    <property type="entry name" value="zf-C4"/>
    <property type="match status" value="1"/>
</dbReference>
<feature type="domain" description="Nuclear receptor" evidence="9">
    <location>
        <begin position="37"/>
        <end position="112"/>
    </location>
</feature>
<sequence length="403" mass="47357">MVDKDMSDQEILDALSFEHSLNKKRTQNDKFEVKYNFGKCRICKSEATGIHYGVSSCEGCKGFFKRSLTRHKNYVCRGNKDCSIFPKQRKKCKYCRWMACLKAGMSLSEVRVGRIPNHMKEVRPKIDTETLRICKNKFCLSLKNFAKSQRFDGQIFPNTPFAEKYLNCSNESQLIVLSLLRDKSYQIFKEHAKEFEEHEKLARKLIESDYKPRDIVRTSDRVFDLKRKNMNALLKHASSMFQIIHELPGFQRINKHDLPRILSDGFFVIFGLRAIKLFINDDYYFMLDESTPMNREVFALLTSEGVRDYAFDFYSKFKKLNLTDQEYALLIPIFLTMSTSSSKLESPEILKELSEYYSKALLYEFSLNNRNDEFLENFRKVISCAPKVNKMCQELEYGKEVFC</sequence>
<accession>A0A3M7PD53</accession>
<dbReference type="CDD" id="cd06916">
    <property type="entry name" value="NR_DBD_like"/>
    <property type="match status" value="1"/>
</dbReference>
<keyword evidence="4" id="KW-0805">Transcription regulation</keyword>